<keyword evidence="3" id="KW-1185">Reference proteome</keyword>
<sequence length="94" mass="10248">MANPSYTFLVLYLALSSVCFIPSLHARKLLDMKEMVSSLEDSLVLSSFAKGAKVPPSSPSQKGHSMIVNEKLFTMHFASIDRILRSVPSPGVGH</sequence>
<dbReference type="PANTHER" id="PTHR37180:SF2">
    <property type="entry name" value="PRECURSOR OF CEP14"/>
    <property type="match status" value="1"/>
</dbReference>
<dbReference type="InterPro" id="IPR038930">
    <property type="entry name" value="CEP13/CEP14"/>
</dbReference>
<keyword evidence="1" id="KW-0472">Membrane</keyword>
<proteinExistence type="predicted"/>
<organism evidence="2 3">
    <name type="scientific">Thalictrum thalictroides</name>
    <name type="common">Rue-anemone</name>
    <name type="synonym">Anemone thalictroides</name>
    <dbReference type="NCBI Taxonomy" id="46969"/>
    <lineage>
        <taxon>Eukaryota</taxon>
        <taxon>Viridiplantae</taxon>
        <taxon>Streptophyta</taxon>
        <taxon>Embryophyta</taxon>
        <taxon>Tracheophyta</taxon>
        <taxon>Spermatophyta</taxon>
        <taxon>Magnoliopsida</taxon>
        <taxon>Ranunculales</taxon>
        <taxon>Ranunculaceae</taxon>
        <taxon>Thalictroideae</taxon>
        <taxon>Thalictrum</taxon>
    </lineage>
</organism>
<dbReference type="Proteomes" id="UP000554482">
    <property type="component" value="Unassembled WGS sequence"/>
</dbReference>
<protein>
    <recommendedName>
        <fullName evidence="4">Transmembrane protein</fullName>
    </recommendedName>
</protein>
<keyword evidence="1" id="KW-0812">Transmembrane</keyword>
<evidence type="ECO:0000256" key="1">
    <source>
        <dbReference type="SAM" id="Phobius"/>
    </source>
</evidence>
<evidence type="ECO:0000313" key="2">
    <source>
        <dbReference type="EMBL" id="KAF5197197.1"/>
    </source>
</evidence>
<dbReference type="GO" id="GO:0006970">
    <property type="term" value="P:response to osmotic stress"/>
    <property type="evidence" value="ECO:0007669"/>
    <property type="project" value="InterPro"/>
</dbReference>
<evidence type="ECO:0000313" key="3">
    <source>
        <dbReference type="Proteomes" id="UP000554482"/>
    </source>
</evidence>
<keyword evidence="1" id="KW-1133">Transmembrane helix</keyword>
<comment type="caution">
    <text evidence="2">The sequence shown here is derived from an EMBL/GenBank/DDBJ whole genome shotgun (WGS) entry which is preliminary data.</text>
</comment>
<dbReference type="EMBL" id="JABWDY010014994">
    <property type="protein sequence ID" value="KAF5197197.1"/>
    <property type="molecule type" value="Genomic_DNA"/>
</dbReference>
<dbReference type="AlphaFoldDB" id="A0A7J6WJV1"/>
<dbReference type="OrthoDB" id="1915362at2759"/>
<reference evidence="2 3" key="1">
    <citation type="submission" date="2020-06" db="EMBL/GenBank/DDBJ databases">
        <title>Transcriptomic and genomic resources for Thalictrum thalictroides and T. hernandezii: Facilitating candidate gene discovery in an emerging model plant lineage.</title>
        <authorList>
            <person name="Arias T."/>
            <person name="Riano-Pachon D.M."/>
            <person name="Di Stilio V.S."/>
        </authorList>
    </citation>
    <scope>NUCLEOTIDE SEQUENCE [LARGE SCALE GENOMIC DNA]</scope>
    <source>
        <strain evidence="3">cv. WT478/WT964</strain>
        <tissue evidence="2">Leaves</tissue>
    </source>
</reference>
<accession>A0A7J6WJV1</accession>
<feature type="transmembrane region" description="Helical" evidence="1">
    <location>
        <begin position="6"/>
        <end position="25"/>
    </location>
</feature>
<dbReference type="PANTHER" id="PTHR37180">
    <property type="entry name" value="PRECURSOR OF CEP14"/>
    <property type="match status" value="1"/>
</dbReference>
<name>A0A7J6WJV1_THATH</name>
<dbReference type="GO" id="GO:0006995">
    <property type="term" value="P:cellular response to nitrogen starvation"/>
    <property type="evidence" value="ECO:0007669"/>
    <property type="project" value="InterPro"/>
</dbReference>
<gene>
    <name evidence="2" type="ORF">FRX31_013222</name>
</gene>
<evidence type="ECO:0008006" key="4">
    <source>
        <dbReference type="Google" id="ProtNLM"/>
    </source>
</evidence>